<reference evidence="4" key="2">
    <citation type="journal article" date="2024" name="Plant">
        <title>Genomic evolution and insights into agronomic trait innovations of Sesamum species.</title>
        <authorList>
            <person name="Miao H."/>
            <person name="Wang L."/>
            <person name="Qu L."/>
            <person name="Liu H."/>
            <person name="Sun Y."/>
            <person name="Le M."/>
            <person name="Wang Q."/>
            <person name="Wei S."/>
            <person name="Zheng Y."/>
            <person name="Lin W."/>
            <person name="Duan Y."/>
            <person name="Cao H."/>
            <person name="Xiong S."/>
            <person name="Wang X."/>
            <person name="Wei L."/>
            <person name="Li C."/>
            <person name="Ma Q."/>
            <person name="Ju M."/>
            <person name="Zhao R."/>
            <person name="Li G."/>
            <person name="Mu C."/>
            <person name="Tian Q."/>
            <person name="Mei H."/>
            <person name="Zhang T."/>
            <person name="Gao T."/>
            <person name="Zhang H."/>
        </authorList>
    </citation>
    <scope>NUCLEOTIDE SEQUENCE</scope>
    <source>
        <strain evidence="4">G02</strain>
    </source>
</reference>
<feature type="compositionally biased region" description="Polar residues" evidence="3">
    <location>
        <begin position="244"/>
        <end position="263"/>
    </location>
</feature>
<feature type="region of interest" description="Disordered" evidence="3">
    <location>
        <begin position="223"/>
        <end position="263"/>
    </location>
</feature>
<proteinExistence type="predicted"/>
<feature type="compositionally biased region" description="Polar residues" evidence="3">
    <location>
        <begin position="225"/>
        <end position="234"/>
    </location>
</feature>
<feature type="repeat" description="RCC1" evidence="2">
    <location>
        <begin position="65"/>
        <end position="116"/>
    </location>
</feature>
<evidence type="ECO:0000256" key="2">
    <source>
        <dbReference type="PROSITE-ProRule" id="PRU00235"/>
    </source>
</evidence>
<dbReference type="EMBL" id="JACGWJ010000002">
    <property type="protein sequence ID" value="KAL0437178.1"/>
    <property type="molecule type" value="Genomic_DNA"/>
</dbReference>
<sequence length="328" mass="35137">MVGSSSSSNCSSGKLFTWGDGDKGRLGHGDKESKLVPTCVAALVEPNFCQVACGHSMTVALTTSGHVYTMGSPVYGQLGNPQADGKLPSRVEGKLGKSFVEEIACGAYHVAVLTSRTEVYTWGKGANGRLGHGDADDRNSPTLVEALKGQATKKSLRASMAPNPNKPYRVCDNCFSKLKKAIETDTSSHSSMSRRGSMNQVINDIIDKDDKLDIRSRPQLARFSSMESLKQGSRTSKRNKKLEFNSSRVSPIPNGSSQWGAQNTSKSFNPVFGSSKKFFSASVPGSRIVSRATSPISRRTSPPRSTTPTPTLGLTSPKVVLDDAKNDK</sequence>
<evidence type="ECO:0000256" key="1">
    <source>
        <dbReference type="ARBA" id="ARBA00022737"/>
    </source>
</evidence>
<organism evidence="4">
    <name type="scientific">Sesamum radiatum</name>
    <name type="common">Black benniseed</name>
    <dbReference type="NCBI Taxonomy" id="300843"/>
    <lineage>
        <taxon>Eukaryota</taxon>
        <taxon>Viridiplantae</taxon>
        <taxon>Streptophyta</taxon>
        <taxon>Embryophyta</taxon>
        <taxon>Tracheophyta</taxon>
        <taxon>Spermatophyta</taxon>
        <taxon>Magnoliopsida</taxon>
        <taxon>eudicotyledons</taxon>
        <taxon>Gunneridae</taxon>
        <taxon>Pentapetalae</taxon>
        <taxon>asterids</taxon>
        <taxon>lamiids</taxon>
        <taxon>Lamiales</taxon>
        <taxon>Pedaliaceae</taxon>
        <taxon>Sesamum</taxon>
    </lineage>
</organism>
<dbReference type="Gene3D" id="2.130.10.30">
    <property type="entry name" value="Regulator of chromosome condensation 1/beta-lactamase-inhibitor protein II"/>
    <property type="match status" value="1"/>
</dbReference>
<reference evidence="4" key="1">
    <citation type="submission" date="2020-06" db="EMBL/GenBank/DDBJ databases">
        <authorList>
            <person name="Li T."/>
            <person name="Hu X."/>
            <person name="Zhang T."/>
            <person name="Song X."/>
            <person name="Zhang H."/>
            <person name="Dai N."/>
            <person name="Sheng W."/>
            <person name="Hou X."/>
            <person name="Wei L."/>
        </authorList>
    </citation>
    <scope>NUCLEOTIDE SEQUENCE</scope>
    <source>
        <strain evidence="4">G02</strain>
        <tissue evidence="4">Leaf</tissue>
    </source>
</reference>
<dbReference type="InterPro" id="IPR000408">
    <property type="entry name" value="Reg_chr_condens"/>
</dbReference>
<dbReference type="AlphaFoldDB" id="A0AAW2W6X9"/>
<feature type="region of interest" description="Disordered" evidence="3">
    <location>
        <begin position="283"/>
        <end position="328"/>
    </location>
</feature>
<dbReference type="PANTHER" id="PTHR22870">
    <property type="entry name" value="REGULATOR OF CHROMOSOME CONDENSATION"/>
    <property type="match status" value="1"/>
</dbReference>
<dbReference type="InterPro" id="IPR009091">
    <property type="entry name" value="RCC1/BLIP-II"/>
</dbReference>
<feature type="compositionally biased region" description="Low complexity" evidence="3">
    <location>
        <begin position="290"/>
        <end position="317"/>
    </location>
</feature>
<name>A0AAW2W6X9_SESRA</name>
<evidence type="ECO:0000313" key="4">
    <source>
        <dbReference type="EMBL" id="KAL0437178.1"/>
    </source>
</evidence>
<feature type="repeat" description="RCC1" evidence="2">
    <location>
        <begin position="13"/>
        <end position="64"/>
    </location>
</feature>
<keyword evidence="1" id="KW-0677">Repeat</keyword>
<dbReference type="InterPro" id="IPR051210">
    <property type="entry name" value="Ub_ligase/GEF_domain"/>
</dbReference>
<dbReference type="Pfam" id="PF00415">
    <property type="entry name" value="RCC1"/>
    <property type="match status" value="3"/>
</dbReference>
<dbReference type="SUPFAM" id="SSF50985">
    <property type="entry name" value="RCC1/BLIP-II"/>
    <property type="match status" value="1"/>
</dbReference>
<evidence type="ECO:0000256" key="3">
    <source>
        <dbReference type="SAM" id="MobiDB-lite"/>
    </source>
</evidence>
<dbReference type="PANTHER" id="PTHR22870:SF437">
    <property type="entry name" value="REGULATOR OF CHROMOSOME CONDENSATION (RCC1) FAMILY WITH FYVE ZINC FINGER DOMAIN-CONTAINING PROTEIN"/>
    <property type="match status" value="1"/>
</dbReference>
<gene>
    <name evidence="4" type="ORF">Sradi_0425700</name>
</gene>
<dbReference type="PROSITE" id="PS50012">
    <property type="entry name" value="RCC1_3"/>
    <property type="match status" value="3"/>
</dbReference>
<comment type="caution">
    <text evidence="4">The sequence shown here is derived from an EMBL/GenBank/DDBJ whole genome shotgun (WGS) entry which is preliminary data.</text>
</comment>
<dbReference type="PRINTS" id="PR00633">
    <property type="entry name" value="RCCNDNSATION"/>
</dbReference>
<feature type="repeat" description="RCC1" evidence="2">
    <location>
        <begin position="117"/>
        <end position="173"/>
    </location>
</feature>
<accession>A0AAW2W6X9</accession>
<protein>
    <submittedName>
        <fullName evidence="4">PH, RCC1 and FYVE domains-containing protein 1</fullName>
    </submittedName>
</protein>